<dbReference type="EC" id="2.6.1.-" evidence="3"/>
<dbReference type="GO" id="GO:0030170">
    <property type="term" value="F:pyridoxal phosphate binding"/>
    <property type="evidence" value="ECO:0007669"/>
    <property type="project" value="InterPro"/>
</dbReference>
<dbReference type="SUPFAM" id="SSF53383">
    <property type="entry name" value="PLP-dependent transferases"/>
    <property type="match status" value="1"/>
</dbReference>
<comment type="cofactor">
    <cofactor evidence="1 3">
        <name>pyridoxal 5'-phosphate</name>
        <dbReference type="ChEBI" id="CHEBI:597326"/>
    </cofactor>
</comment>
<dbReference type="AlphaFoldDB" id="A0A4R6FRV4"/>
<dbReference type="PROSITE" id="PS00105">
    <property type="entry name" value="AA_TRANSFER_CLASS_1"/>
    <property type="match status" value="1"/>
</dbReference>
<organism evidence="5 6">
    <name type="scientific">Stakelama pacifica</name>
    <dbReference type="NCBI Taxonomy" id="517720"/>
    <lineage>
        <taxon>Bacteria</taxon>
        <taxon>Pseudomonadati</taxon>
        <taxon>Pseudomonadota</taxon>
        <taxon>Alphaproteobacteria</taxon>
        <taxon>Sphingomonadales</taxon>
        <taxon>Sphingomonadaceae</taxon>
        <taxon>Stakelama</taxon>
    </lineage>
</organism>
<dbReference type="Proteomes" id="UP000295493">
    <property type="component" value="Unassembled WGS sequence"/>
</dbReference>
<dbReference type="PANTHER" id="PTHR42885:SF1">
    <property type="entry name" value="THREONINE-PHOSPHATE DECARBOXYLASE"/>
    <property type="match status" value="1"/>
</dbReference>
<comment type="similarity">
    <text evidence="3">Belongs to the class-I pyridoxal-phosphate-dependent aminotransferase family.</text>
</comment>
<dbReference type="Gene3D" id="3.40.640.10">
    <property type="entry name" value="Type I PLP-dependent aspartate aminotransferase-like (Major domain)"/>
    <property type="match status" value="1"/>
</dbReference>
<keyword evidence="2" id="KW-0663">Pyridoxal phosphate</keyword>
<evidence type="ECO:0000313" key="5">
    <source>
        <dbReference type="EMBL" id="TDN84506.1"/>
    </source>
</evidence>
<name>A0A4R6FRV4_9SPHN</name>
<comment type="caution">
    <text evidence="5">The sequence shown here is derived from an EMBL/GenBank/DDBJ whole genome shotgun (WGS) entry which is preliminary data.</text>
</comment>
<dbReference type="PANTHER" id="PTHR42885">
    <property type="entry name" value="HISTIDINOL-PHOSPHATE AMINOTRANSFERASE-RELATED"/>
    <property type="match status" value="1"/>
</dbReference>
<dbReference type="InterPro" id="IPR015422">
    <property type="entry name" value="PyrdxlP-dep_Trfase_small"/>
</dbReference>
<feature type="domain" description="Aminotransferase class I/classII large" evidence="4">
    <location>
        <begin position="134"/>
        <end position="328"/>
    </location>
</feature>
<dbReference type="GO" id="GO:0008483">
    <property type="term" value="F:transaminase activity"/>
    <property type="evidence" value="ECO:0007669"/>
    <property type="project" value="UniProtKB-KW"/>
</dbReference>
<dbReference type="InterPro" id="IPR004838">
    <property type="entry name" value="NHTrfase_class1_PyrdxlP-BS"/>
</dbReference>
<evidence type="ECO:0000256" key="2">
    <source>
        <dbReference type="ARBA" id="ARBA00022898"/>
    </source>
</evidence>
<evidence type="ECO:0000256" key="3">
    <source>
        <dbReference type="RuleBase" id="RU000481"/>
    </source>
</evidence>
<evidence type="ECO:0000259" key="4">
    <source>
        <dbReference type="Pfam" id="PF00155"/>
    </source>
</evidence>
<dbReference type="Gene3D" id="3.90.1150.10">
    <property type="entry name" value="Aspartate Aminotransferase, domain 1"/>
    <property type="match status" value="1"/>
</dbReference>
<dbReference type="CDD" id="cd00609">
    <property type="entry name" value="AAT_like"/>
    <property type="match status" value="1"/>
</dbReference>
<protein>
    <recommendedName>
        <fullName evidence="3">Aminotransferase</fullName>
        <ecNumber evidence="3">2.6.1.-</ecNumber>
    </recommendedName>
</protein>
<dbReference type="OrthoDB" id="9799304at2"/>
<accession>A0A4R6FRV4</accession>
<gene>
    <name evidence="5" type="ORF">EV664_103150</name>
</gene>
<keyword evidence="3" id="KW-0808">Transferase</keyword>
<keyword evidence="3" id="KW-0032">Aminotransferase</keyword>
<dbReference type="EMBL" id="SNWD01000003">
    <property type="protein sequence ID" value="TDN84506.1"/>
    <property type="molecule type" value="Genomic_DNA"/>
</dbReference>
<evidence type="ECO:0000256" key="1">
    <source>
        <dbReference type="ARBA" id="ARBA00001933"/>
    </source>
</evidence>
<evidence type="ECO:0000313" key="6">
    <source>
        <dbReference type="Proteomes" id="UP000295493"/>
    </source>
</evidence>
<dbReference type="Pfam" id="PF00155">
    <property type="entry name" value="Aminotran_1_2"/>
    <property type="match status" value="1"/>
</dbReference>
<reference evidence="5 6" key="1">
    <citation type="submission" date="2019-03" db="EMBL/GenBank/DDBJ databases">
        <title>Genomic Encyclopedia of Type Strains, Phase IV (KMG-IV): sequencing the most valuable type-strain genomes for metagenomic binning, comparative biology and taxonomic classification.</title>
        <authorList>
            <person name="Goeker M."/>
        </authorList>
    </citation>
    <scope>NUCLEOTIDE SEQUENCE [LARGE SCALE GENOMIC DNA]</scope>
    <source>
        <strain evidence="5 6">DSM 25059</strain>
    </source>
</reference>
<dbReference type="InterPro" id="IPR015421">
    <property type="entry name" value="PyrdxlP-dep_Trfase_major"/>
</dbReference>
<dbReference type="InterPro" id="IPR004839">
    <property type="entry name" value="Aminotransferase_I/II_large"/>
</dbReference>
<sequence length="335" mass="35584">MAMAGGMTQAQSATFTHHGGRIDHAKRQYPDALQPWIDLSTGINPVAWAPSAPLTVDRASLPARDTLAALEAAAADYFDVARDRVAAVPGSEIALRLLPALGLGGPVRAVTPCYGTHVDIASETIRPDRLGAMDGTLLVANPNNPDGRLIAAETLLGLASDQARNGGWLVVDEAFADAIPGASVLPESRGADRLIVLRSFGKFFGLAGLRLGFVVAPPVVLARLRALLGDWPVSAEAIVWGTVAYRDDAWIAATRERIVRDARALDALLERHGMAASGACPLFRLAQVEDAPALFDRLARAGILVRPFADHPHWLRFGLPGTAEAWDRLEAALAQ</sequence>
<dbReference type="InterPro" id="IPR015424">
    <property type="entry name" value="PyrdxlP-dep_Trfase"/>
</dbReference>
<proteinExistence type="inferred from homology"/>
<keyword evidence="6" id="KW-1185">Reference proteome</keyword>